<evidence type="ECO:0000259" key="7">
    <source>
        <dbReference type="Pfam" id="PF02838"/>
    </source>
</evidence>
<accession>A0A3P8JT54</accession>
<dbReference type="GO" id="GO:0016020">
    <property type="term" value="C:membrane"/>
    <property type="evidence" value="ECO:0007669"/>
    <property type="project" value="TreeGrafter"/>
</dbReference>
<dbReference type="GO" id="GO:0005975">
    <property type="term" value="P:carbohydrate metabolic process"/>
    <property type="evidence" value="ECO:0007669"/>
    <property type="project" value="InterPro"/>
</dbReference>
<evidence type="ECO:0000256" key="6">
    <source>
        <dbReference type="SAM" id="SignalP"/>
    </source>
</evidence>
<sequence length="185" mass="19679">MLNTLRYGLLTSGLILSGLACASPAGDLPLMPWPAHVERPQAQGALVLNNQLTLNVTGDDLGDAPGRWRERIARQTGWTLQPQLAPAKAPTINVVIAKKVPAIPRPDSDESYQLKVTAEGVTLRANTRFGALRGMETLLQLIQNGAENTAIPYVTIDDAAALPVARAAARLRAPLYAAGRDKTAA</sequence>
<proteinExistence type="predicted"/>
<dbReference type="GO" id="GO:0030203">
    <property type="term" value="P:glycosaminoglycan metabolic process"/>
    <property type="evidence" value="ECO:0007669"/>
    <property type="project" value="TreeGrafter"/>
</dbReference>
<evidence type="ECO:0000256" key="5">
    <source>
        <dbReference type="ARBA" id="ARBA00030512"/>
    </source>
</evidence>
<dbReference type="GO" id="GO:0004563">
    <property type="term" value="F:beta-N-acetylhexosaminidase activity"/>
    <property type="evidence" value="ECO:0007669"/>
    <property type="project" value="UniProtKB-EC"/>
</dbReference>
<protein>
    <recommendedName>
        <fullName evidence="2">beta-N-acetylhexosaminidase</fullName>
        <ecNumber evidence="2">3.2.1.52</ecNumber>
    </recommendedName>
    <alternativeName>
        <fullName evidence="5">Beta-N-acetylhexosaminidase</fullName>
    </alternativeName>
</protein>
<reference evidence="8 9" key="1">
    <citation type="submission" date="2018-12" db="EMBL/GenBank/DDBJ databases">
        <authorList>
            <consortium name="Pathogen Informatics"/>
        </authorList>
    </citation>
    <scope>NUCLEOTIDE SEQUENCE [LARGE SCALE GENOMIC DNA]</scope>
    <source>
        <strain evidence="8 9">NCTC13098</strain>
    </source>
</reference>
<dbReference type="InterPro" id="IPR029018">
    <property type="entry name" value="Hex-like_dom2"/>
</dbReference>
<dbReference type="InterPro" id="IPR025705">
    <property type="entry name" value="Beta_hexosaminidase_sua/sub"/>
</dbReference>
<dbReference type="PANTHER" id="PTHR22600">
    <property type="entry name" value="BETA-HEXOSAMINIDASE"/>
    <property type="match status" value="1"/>
</dbReference>
<dbReference type="InterPro" id="IPR015882">
    <property type="entry name" value="HEX_bac_N"/>
</dbReference>
<evidence type="ECO:0000256" key="4">
    <source>
        <dbReference type="ARBA" id="ARBA00023295"/>
    </source>
</evidence>
<keyword evidence="3 8" id="KW-0378">Hydrolase</keyword>
<dbReference type="PROSITE" id="PS51257">
    <property type="entry name" value="PROKAR_LIPOPROTEIN"/>
    <property type="match status" value="1"/>
</dbReference>
<dbReference type="EC" id="3.2.1.52" evidence="2"/>
<dbReference type="PANTHER" id="PTHR22600:SF57">
    <property type="entry name" value="BETA-N-ACETYLHEXOSAMINIDASE"/>
    <property type="match status" value="1"/>
</dbReference>
<dbReference type="Proteomes" id="UP000274346">
    <property type="component" value="Chromosome"/>
</dbReference>
<evidence type="ECO:0000256" key="1">
    <source>
        <dbReference type="ARBA" id="ARBA00001231"/>
    </source>
</evidence>
<feature type="chain" id="PRO_5018023634" description="beta-N-acetylhexosaminidase" evidence="6">
    <location>
        <begin position="23"/>
        <end position="185"/>
    </location>
</feature>
<evidence type="ECO:0000256" key="2">
    <source>
        <dbReference type="ARBA" id="ARBA00012663"/>
    </source>
</evidence>
<dbReference type="SUPFAM" id="SSF55545">
    <property type="entry name" value="beta-N-acetylhexosaminidase-like domain"/>
    <property type="match status" value="1"/>
</dbReference>
<keyword evidence="4 8" id="KW-0326">Glycosidase</keyword>
<organism evidence="8 9">
    <name type="scientific">Raoultella terrigena</name>
    <name type="common">Klebsiella terrigena</name>
    <dbReference type="NCBI Taxonomy" id="577"/>
    <lineage>
        <taxon>Bacteria</taxon>
        <taxon>Pseudomonadati</taxon>
        <taxon>Pseudomonadota</taxon>
        <taxon>Gammaproteobacteria</taxon>
        <taxon>Enterobacterales</taxon>
        <taxon>Enterobacteriaceae</taxon>
        <taxon>Klebsiella/Raoultella group</taxon>
        <taxon>Raoultella</taxon>
    </lineage>
</organism>
<dbReference type="Pfam" id="PF02838">
    <property type="entry name" value="Glyco_hydro_20b"/>
    <property type="match status" value="1"/>
</dbReference>
<dbReference type="KEGG" id="rtg:NCTC13098_06633"/>
<feature type="domain" description="Beta-hexosaminidase bacterial type N-terminal" evidence="7">
    <location>
        <begin position="29"/>
        <end position="159"/>
    </location>
</feature>
<keyword evidence="6" id="KW-0732">Signal</keyword>
<evidence type="ECO:0000256" key="3">
    <source>
        <dbReference type="ARBA" id="ARBA00022801"/>
    </source>
</evidence>
<comment type="catalytic activity">
    <reaction evidence="1">
        <text>Hydrolysis of terminal non-reducing N-acetyl-D-hexosamine residues in N-acetyl-beta-D-hexosaminides.</text>
        <dbReference type="EC" id="3.2.1.52"/>
    </reaction>
</comment>
<evidence type="ECO:0000313" key="8">
    <source>
        <dbReference type="EMBL" id="VDR30198.1"/>
    </source>
</evidence>
<dbReference type="EMBL" id="LR131271">
    <property type="protein sequence ID" value="VDR30198.1"/>
    <property type="molecule type" value="Genomic_DNA"/>
</dbReference>
<dbReference type="Gene3D" id="3.30.379.10">
    <property type="entry name" value="Chitobiase/beta-hexosaminidase domain 2-like"/>
    <property type="match status" value="1"/>
</dbReference>
<name>A0A3P8JT54_RAOTE</name>
<feature type="signal peptide" evidence="6">
    <location>
        <begin position="1"/>
        <end position="22"/>
    </location>
</feature>
<dbReference type="AlphaFoldDB" id="A0A3P8JT54"/>
<evidence type="ECO:0000313" key="9">
    <source>
        <dbReference type="Proteomes" id="UP000274346"/>
    </source>
</evidence>
<gene>
    <name evidence="8" type="primary">exo I_3</name>
    <name evidence="8" type="ORF">NCTC13098_06633</name>
</gene>